<dbReference type="EMBL" id="CP000885">
    <property type="protein sequence ID" value="ABX42520.1"/>
    <property type="molecule type" value="Genomic_DNA"/>
</dbReference>
<dbReference type="GO" id="GO:0003677">
    <property type="term" value="F:DNA binding"/>
    <property type="evidence" value="ECO:0007669"/>
    <property type="project" value="InterPro"/>
</dbReference>
<dbReference type="NCBIfam" id="NF033727">
    <property type="entry name" value="chaperon_ArsD"/>
    <property type="match status" value="1"/>
</dbReference>
<dbReference type="Pfam" id="PF06953">
    <property type="entry name" value="ArsD"/>
    <property type="match status" value="1"/>
</dbReference>
<sequence length="127" mass="14136">MKKMFIYEPAMCCETGLCGVGVDPELLRVSTVINNLKKLGYEVNRYNLTSAPMEFVKNKYVNDSMKTGGAKVLPITIVEDTVVKSGKYPTNDEFFEWLEVYKQPYEEDLNDNNDDCCGGGCCGGSCC</sequence>
<dbReference type="AlphaFoldDB" id="A9KJA8"/>
<organism evidence="1 2">
    <name type="scientific">Lachnoclostridium phytofermentans (strain ATCC 700394 / DSM 18823 / ISDg)</name>
    <name type="common">Clostridium phytofermentans</name>
    <dbReference type="NCBI Taxonomy" id="357809"/>
    <lineage>
        <taxon>Bacteria</taxon>
        <taxon>Bacillati</taxon>
        <taxon>Bacillota</taxon>
        <taxon>Clostridia</taxon>
        <taxon>Lachnospirales</taxon>
        <taxon>Lachnospiraceae</taxon>
    </lineage>
</organism>
<dbReference type="HOGENOM" id="CLU_120868_0_0_9"/>
<evidence type="ECO:0000313" key="2">
    <source>
        <dbReference type="Proteomes" id="UP000000370"/>
    </source>
</evidence>
<dbReference type="Gene3D" id="3.40.30.10">
    <property type="entry name" value="Glutaredoxin"/>
    <property type="match status" value="1"/>
</dbReference>
<evidence type="ECO:0000313" key="1">
    <source>
        <dbReference type="EMBL" id="ABX42520.1"/>
    </source>
</evidence>
<dbReference type="KEGG" id="cpy:Cphy_2154"/>
<protein>
    <submittedName>
        <fullName evidence="1">Arsenical resistance operon trans-acting repressor ArsD</fullName>
    </submittedName>
</protein>
<dbReference type="OrthoDB" id="9801358at2"/>
<name>A9KJA8_LACP7</name>
<dbReference type="RefSeq" id="WP_012200174.1">
    <property type="nucleotide sequence ID" value="NC_010001.1"/>
</dbReference>
<gene>
    <name evidence="1" type="ordered locus">Cphy_2154</name>
</gene>
<accession>A9KJA8</accession>
<dbReference type="InterPro" id="IPR010712">
    <property type="entry name" value="Arsenical-R_ArsD"/>
</dbReference>
<dbReference type="eggNOG" id="ENOG5032RMG">
    <property type="taxonomic scope" value="Bacteria"/>
</dbReference>
<dbReference type="GO" id="GO:0046685">
    <property type="term" value="P:response to arsenic-containing substance"/>
    <property type="evidence" value="ECO:0007669"/>
    <property type="project" value="InterPro"/>
</dbReference>
<dbReference type="STRING" id="357809.Cphy_2154"/>
<dbReference type="Proteomes" id="UP000000370">
    <property type="component" value="Chromosome"/>
</dbReference>
<proteinExistence type="predicted"/>
<reference evidence="2" key="1">
    <citation type="submission" date="2007-11" db="EMBL/GenBank/DDBJ databases">
        <title>Complete genome sequence of Clostridium phytofermentans ISDg.</title>
        <authorList>
            <person name="Leschine S.B."/>
            <person name="Warnick T.A."/>
            <person name="Blanchard J.L."/>
            <person name="Schnell D.J."/>
            <person name="Petit E.L."/>
            <person name="LaTouf W.G."/>
            <person name="Copeland A."/>
            <person name="Lucas S."/>
            <person name="Lapidus A."/>
            <person name="Barry K."/>
            <person name="Glavina del Rio T."/>
            <person name="Dalin E."/>
            <person name="Tice H."/>
            <person name="Pitluck S."/>
            <person name="Kiss H."/>
            <person name="Brettin T."/>
            <person name="Bruce D."/>
            <person name="Detter J.C."/>
            <person name="Han C."/>
            <person name="Kuske C."/>
            <person name="Schmutz J."/>
            <person name="Larimer F."/>
            <person name="Land M."/>
            <person name="Hauser L."/>
            <person name="Kyrpides N."/>
            <person name="Kim E.A."/>
            <person name="Richardson P."/>
        </authorList>
    </citation>
    <scope>NUCLEOTIDE SEQUENCE [LARGE SCALE GENOMIC DNA]</scope>
    <source>
        <strain evidence="2">ATCC 700394 / DSM 18823 / ISDg</strain>
    </source>
</reference>
<dbReference type="GO" id="GO:0045892">
    <property type="term" value="P:negative regulation of DNA-templated transcription"/>
    <property type="evidence" value="ECO:0007669"/>
    <property type="project" value="InterPro"/>
</dbReference>
<keyword evidence="2" id="KW-1185">Reference proteome</keyword>